<comment type="subcellular location">
    <subcellularLocation>
        <location evidence="2 13">Golgi apparatus membrane</location>
        <topology evidence="2 13">Single-pass type II membrane protein</topology>
    </subcellularLocation>
</comment>
<sequence length="403" mass="44748">MLKLKYLKEGIGDEPEVKNISRTARIEYEKLKLTAEGCNPQIKRESKDIMGEVSKTHDAIHTLDKAISNLEMELAAARAAQDYLLNGSPVSDSVKIAESGRRRKYLMVVGINTAFSSRKRRDSVRATWMPQGDKRKKLEAEKGIIIRFVIGHSATSGGILDRAIEAEEKKHGDLLRLEHVEGYLELSEKTKTYFATVVALWDADFYVKVDDDVHVNIATLGATLARHWSKRMVYIGCMKSGPVLAQKLSVIPLSVGTIWLTVTNQQENSSYGDLKFINFNGLKYMVCISAICGGYALLAAIASWIRCLVSKAWFFFVSDQIVAYLILTSGAAVSEILYLAYNGDKTVTWSEACNSYGKFCSRMKVALILHGLALCCFIVLSLISAFRAFSVFQPPVSSKEVEG</sequence>
<dbReference type="InParanoid" id="A0A7J7C2M9"/>
<comment type="caution">
    <text evidence="15">The sequence shown here is derived from an EMBL/GenBank/DDBJ whole genome shotgun (WGS) entry which is preliminary data.</text>
</comment>
<keyword evidence="6 15" id="KW-0808">Transferase</keyword>
<proteinExistence type="inferred from homology"/>
<comment type="pathway">
    <text evidence="3">Protein modification; protein glycosylation.</text>
</comment>
<dbReference type="EC" id="2.4.1.-" evidence="13"/>
<keyword evidence="11 13" id="KW-0472">Membrane</keyword>
<name>A0A7J7C2M9_TRIWF</name>
<feature type="transmembrane region" description="Helical" evidence="13">
    <location>
        <begin position="321"/>
        <end position="341"/>
    </location>
</feature>
<evidence type="ECO:0000313" key="16">
    <source>
        <dbReference type="Proteomes" id="UP000593562"/>
    </source>
</evidence>
<accession>A0A7J7C2M9</accession>
<evidence type="ECO:0000256" key="2">
    <source>
        <dbReference type="ARBA" id="ARBA00004323"/>
    </source>
</evidence>
<keyword evidence="8" id="KW-0735">Signal-anchor</keyword>
<reference evidence="15 16" key="1">
    <citation type="journal article" date="2020" name="Nat. Commun.">
        <title>Genome of Tripterygium wilfordii and identification of cytochrome P450 involved in triptolide biosynthesis.</title>
        <authorList>
            <person name="Tu L."/>
            <person name="Su P."/>
            <person name="Zhang Z."/>
            <person name="Gao L."/>
            <person name="Wang J."/>
            <person name="Hu T."/>
            <person name="Zhou J."/>
            <person name="Zhang Y."/>
            <person name="Zhao Y."/>
            <person name="Liu Y."/>
            <person name="Song Y."/>
            <person name="Tong Y."/>
            <person name="Lu Y."/>
            <person name="Yang J."/>
            <person name="Xu C."/>
            <person name="Jia M."/>
            <person name="Peters R.J."/>
            <person name="Huang L."/>
            <person name="Gao W."/>
        </authorList>
    </citation>
    <scope>NUCLEOTIDE SEQUENCE [LARGE SCALE GENOMIC DNA]</scope>
    <source>
        <strain evidence="16">cv. XIE 37</strain>
        <tissue evidence="15">Leaf</tissue>
    </source>
</reference>
<keyword evidence="16" id="KW-1185">Reference proteome</keyword>
<dbReference type="EMBL" id="JAAARO010000021">
    <property type="protein sequence ID" value="KAF5728409.1"/>
    <property type="molecule type" value="Genomic_DNA"/>
</dbReference>
<dbReference type="Gene3D" id="3.90.550.50">
    <property type="match status" value="1"/>
</dbReference>
<evidence type="ECO:0000313" key="15">
    <source>
        <dbReference type="EMBL" id="KAF5728409.1"/>
    </source>
</evidence>
<dbReference type="InterPro" id="IPR025298">
    <property type="entry name" value="DUF4094"/>
</dbReference>
<keyword evidence="10 13" id="KW-0333">Golgi apparatus</keyword>
<dbReference type="Pfam" id="PF01762">
    <property type="entry name" value="Galactosyl_T"/>
    <property type="match status" value="1"/>
</dbReference>
<dbReference type="PANTHER" id="PTHR11214:SF5">
    <property type="entry name" value="BETA-1,3-GALACTOSYLTRANSFERASE 4-RELATED"/>
    <property type="match status" value="1"/>
</dbReference>
<feature type="transmembrane region" description="Helical" evidence="13">
    <location>
        <begin position="365"/>
        <end position="389"/>
    </location>
</feature>
<dbReference type="InterPro" id="IPR002659">
    <property type="entry name" value="Glyco_trans_31"/>
</dbReference>
<evidence type="ECO:0000256" key="5">
    <source>
        <dbReference type="ARBA" id="ARBA00022676"/>
    </source>
</evidence>
<keyword evidence="12 13" id="KW-0464">Manganese</keyword>
<comment type="similarity">
    <text evidence="4 13">Belongs to the glycosyltransferase 31 family.</text>
</comment>
<dbReference type="PANTHER" id="PTHR11214">
    <property type="entry name" value="BETA-1,3-N-ACETYLGLUCOSAMINYLTRANSFERASE"/>
    <property type="match status" value="1"/>
</dbReference>
<evidence type="ECO:0000256" key="3">
    <source>
        <dbReference type="ARBA" id="ARBA00004922"/>
    </source>
</evidence>
<dbReference type="AlphaFoldDB" id="A0A7J7C2M9"/>
<evidence type="ECO:0000256" key="1">
    <source>
        <dbReference type="ARBA" id="ARBA00001936"/>
    </source>
</evidence>
<dbReference type="Pfam" id="PF13334">
    <property type="entry name" value="DUF4094"/>
    <property type="match status" value="1"/>
</dbReference>
<feature type="transmembrane region" description="Helical" evidence="13">
    <location>
        <begin position="282"/>
        <end position="309"/>
    </location>
</feature>
<evidence type="ECO:0000256" key="4">
    <source>
        <dbReference type="ARBA" id="ARBA00008661"/>
    </source>
</evidence>
<dbReference type="InterPro" id="IPR006459">
    <property type="entry name" value="CASP/CASPL"/>
</dbReference>
<evidence type="ECO:0000256" key="13">
    <source>
        <dbReference type="RuleBase" id="RU363063"/>
    </source>
</evidence>
<evidence type="ECO:0000256" key="11">
    <source>
        <dbReference type="ARBA" id="ARBA00023136"/>
    </source>
</evidence>
<dbReference type="UniPathway" id="UPA00378"/>
<comment type="cofactor">
    <cofactor evidence="1 13">
        <name>Mn(2+)</name>
        <dbReference type="ChEBI" id="CHEBI:29035"/>
    </cofactor>
</comment>
<keyword evidence="7 13" id="KW-0812">Transmembrane</keyword>
<evidence type="ECO:0000256" key="6">
    <source>
        <dbReference type="ARBA" id="ARBA00022679"/>
    </source>
</evidence>
<comment type="caution">
    <text evidence="13">Lacks conserved residue(s) required for the propagation of feature annotation.</text>
</comment>
<evidence type="ECO:0000256" key="9">
    <source>
        <dbReference type="ARBA" id="ARBA00022989"/>
    </source>
</evidence>
<keyword evidence="5 13" id="KW-0328">Glycosyltransferase</keyword>
<evidence type="ECO:0000256" key="8">
    <source>
        <dbReference type="ARBA" id="ARBA00022968"/>
    </source>
</evidence>
<protein>
    <recommendedName>
        <fullName evidence="13">Hexosyltransferase</fullName>
        <ecNumber evidence="13">2.4.1.-</ecNumber>
    </recommendedName>
</protein>
<dbReference type="NCBIfam" id="TIGR01569">
    <property type="entry name" value="A_tha_TIGR01569"/>
    <property type="match status" value="1"/>
</dbReference>
<evidence type="ECO:0000256" key="12">
    <source>
        <dbReference type="ARBA" id="ARBA00023211"/>
    </source>
</evidence>
<evidence type="ECO:0000256" key="10">
    <source>
        <dbReference type="ARBA" id="ARBA00023034"/>
    </source>
</evidence>
<gene>
    <name evidence="15" type="ORF">HS088_TW21G00556</name>
</gene>
<dbReference type="GO" id="GO:0000139">
    <property type="term" value="C:Golgi membrane"/>
    <property type="evidence" value="ECO:0007669"/>
    <property type="project" value="UniProtKB-SubCell"/>
</dbReference>
<keyword evidence="9 13" id="KW-1133">Transmembrane helix</keyword>
<dbReference type="Proteomes" id="UP000593562">
    <property type="component" value="Unassembled WGS sequence"/>
</dbReference>
<evidence type="ECO:0000259" key="14">
    <source>
        <dbReference type="Pfam" id="PF13334"/>
    </source>
</evidence>
<dbReference type="GO" id="GO:0005886">
    <property type="term" value="C:plasma membrane"/>
    <property type="evidence" value="ECO:0007669"/>
    <property type="project" value="UniProtKB-SubCell"/>
</dbReference>
<feature type="domain" description="DUF4094" evidence="14">
    <location>
        <begin position="15"/>
        <end position="80"/>
    </location>
</feature>
<evidence type="ECO:0000256" key="7">
    <source>
        <dbReference type="ARBA" id="ARBA00022692"/>
    </source>
</evidence>
<organism evidence="15 16">
    <name type="scientific">Tripterygium wilfordii</name>
    <name type="common">Thunder God vine</name>
    <dbReference type="NCBI Taxonomy" id="458696"/>
    <lineage>
        <taxon>Eukaryota</taxon>
        <taxon>Viridiplantae</taxon>
        <taxon>Streptophyta</taxon>
        <taxon>Embryophyta</taxon>
        <taxon>Tracheophyta</taxon>
        <taxon>Spermatophyta</taxon>
        <taxon>Magnoliopsida</taxon>
        <taxon>eudicotyledons</taxon>
        <taxon>Gunneridae</taxon>
        <taxon>Pentapetalae</taxon>
        <taxon>rosids</taxon>
        <taxon>fabids</taxon>
        <taxon>Celastrales</taxon>
        <taxon>Celastraceae</taxon>
        <taxon>Tripterygium</taxon>
    </lineage>
</organism>
<dbReference type="GO" id="GO:0008378">
    <property type="term" value="F:galactosyltransferase activity"/>
    <property type="evidence" value="ECO:0007669"/>
    <property type="project" value="TreeGrafter"/>
</dbReference>